<dbReference type="SMART" id="SM00382">
    <property type="entry name" value="AAA"/>
    <property type="match status" value="1"/>
</dbReference>
<dbReference type="InterPro" id="IPR003593">
    <property type="entry name" value="AAA+_ATPase"/>
</dbReference>
<evidence type="ECO:0000313" key="6">
    <source>
        <dbReference type="Proteomes" id="UP001064504"/>
    </source>
</evidence>
<proteinExistence type="predicted"/>
<dbReference type="InterPro" id="IPR051782">
    <property type="entry name" value="ABC_Transporter_VariousFunc"/>
</dbReference>
<dbReference type="PANTHER" id="PTHR42939">
    <property type="entry name" value="ABC TRANSPORTER ATP-BINDING PROTEIN ALBC-RELATED"/>
    <property type="match status" value="1"/>
</dbReference>
<name>A0ABY6AI98_9PSED</name>
<evidence type="ECO:0000256" key="2">
    <source>
        <dbReference type="ARBA" id="ARBA00022741"/>
    </source>
</evidence>
<reference evidence="5" key="1">
    <citation type="submission" date="2022-09" db="EMBL/GenBank/DDBJ databases">
        <title>Complete genome sequence of Pseudomonas promysalinigenes strain RL-WG26, a newly isolated PGPR with the potential for plant salinity stress alleviation.</title>
        <authorList>
            <person name="Ren L."/>
            <person name="Wang G."/>
            <person name="Hu H."/>
        </authorList>
    </citation>
    <scope>NUCLEOTIDE SEQUENCE</scope>
    <source>
        <strain evidence="5">RL-WG26</strain>
    </source>
</reference>
<gene>
    <name evidence="5" type="ORF">N5C08_16240</name>
</gene>
<evidence type="ECO:0000259" key="4">
    <source>
        <dbReference type="PROSITE" id="PS50893"/>
    </source>
</evidence>
<dbReference type="Pfam" id="PF00005">
    <property type="entry name" value="ABC_tran"/>
    <property type="match status" value="1"/>
</dbReference>
<keyword evidence="1" id="KW-0813">Transport</keyword>
<dbReference type="SUPFAM" id="SSF52540">
    <property type="entry name" value="P-loop containing nucleoside triphosphate hydrolases"/>
    <property type="match status" value="1"/>
</dbReference>
<dbReference type="EMBL" id="CP104557">
    <property type="protein sequence ID" value="UXH38523.1"/>
    <property type="molecule type" value="Genomic_DNA"/>
</dbReference>
<dbReference type="RefSeq" id="WP_261743773.1">
    <property type="nucleotide sequence ID" value="NZ_CP104557.1"/>
</dbReference>
<dbReference type="Gene3D" id="3.40.50.300">
    <property type="entry name" value="P-loop containing nucleotide triphosphate hydrolases"/>
    <property type="match status" value="1"/>
</dbReference>
<sequence>MNILNLVDLCFSYDNTPIMKNISLTLKAGELVGILGSNGAGKTTLFDLICKLKKPSSGTILNSTNRQIYLTQILTPPPLLRMSETGELIRLLSSTSPSQSELMSRLSKWPSPLGKRYNSISKKKAAHCSYGEIRSYFTLTLLLLRSELIILDEPTAGVDAEFRHFIWLAIKAARKEGASVLVSSHYTEEIAANCDRFYMLANQQLKGFRSGEEFMSVYHAASLDEAFIKASTNQD</sequence>
<evidence type="ECO:0000256" key="3">
    <source>
        <dbReference type="ARBA" id="ARBA00022840"/>
    </source>
</evidence>
<dbReference type="GO" id="GO:0005524">
    <property type="term" value="F:ATP binding"/>
    <property type="evidence" value="ECO:0007669"/>
    <property type="project" value="UniProtKB-KW"/>
</dbReference>
<dbReference type="InterPro" id="IPR003439">
    <property type="entry name" value="ABC_transporter-like_ATP-bd"/>
</dbReference>
<keyword evidence="2" id="KW-0547">Nucleotide-binding</keyword>
<dbReference type="InterPro" id="IPR027417">
    <property type="entry name" value="P-loop_NTPase"/>
</dbReference>
<feature type="domain" description="ABC transporter" evidence="4">
    <location>
        <begin position="4"/>
        <end position="227"/>
    </location>
</feature>
<dbReference type="PROSITE" id="PS50893">
    <property type="entry name" value="ABC_TRANSPORTER_2"/>
    <property type="match status" value="1"/>
</dbReference>
<keyword evidence="6" id="KW-1185">Reference proteome</keyword>
<dbReference type="Proteomes" id="UP001064504">
    <property type="component" value="Chromosome"/>
</dbReference>
<organism evidence="5 6">
    <name type="scientific">Pseudomonas promysalinigenes</name>
    <dbReference type="NCBI Taxonomy" id="485898"/>
    <lineage>
        <taxon>Bacteria</taxon>
        <taxon>Pseudomonadati</taxon>
        <taxon>Pseudomonadota</taxon>
        <taxon>Gammaproteobacteria</taxon>
        <taxon>Pseudomonadales</taxon>
        <taxon>Pseudomonadaceae</taxon>
        <taxon>Pseudomonas</taxon>
    </lineage>
</organism>
<dbReference type="PANTHER" id="PTHR42939:SF1">
    <property type="entry name" value="ABC TRANSPORTER ATP-BINDING PROTEIN ALBC-RELATED"/>
    <property type="match status" value="1"/>
</dbReference>
<keyword evidence="3 5" id="KW-0067">ATP-binding</keyword>
<evidence type="ECO:0000313" key="5">
    <source>
        <dbReference type="EMBL" id="UXH38523.1"/>
    </source>
</evidence>
<accession>A0ABY6AI98</accession>
<evidence type="ECO:0000256" key="1">
    <source>
        <dbReference type="ARBA" id="ARBA00022448"/>
    </source>
</evidence>
<protein>
    <submittedName>
        <fullName evidence="5">ATP-binding cassette domain-containing protein</fullName>
    </submittedName>
</protein>